<feature type="region of interest" description="Disordered" evidence="1">
    <location>
        <begin position="1"/>
        <end position="35"/>
    </location>
</feature>
<dbReference type="EMBL" id="BOLY01000003">
    <property type="protein sequence ID" value="GIZ42827.1"/>
    <property type="molecule type" value="Genomic_DNA"/>
</dbReference>
<dbReference type="PANTHER" id="PTHR42085:SF2">
    <property type="entry name" value="F-BOX DOMAIN-CONTAINING PROTEIN"/>
    <property type="match status" value="1"/>
</dbReference>
<evidence type="ECO:0000256" key="1">
    <source>
        <dbReference type="SAM" id="MobiDB-lite"/>
    </source>
</evidence>
<feature type="compositionally biased region" description="Polar residues" evidence="1">
    <location>
        <begin position="9"/>
        <end position="28"/>
    </location>
</feature>
<dbReference type="InterPro" id="IPR038883">
    <property type="entry name" value="AN11006-like"/>
</dbReference>
<comment type="caution">
    <text evidence="2">The sequence shown here is derived from an EMBL/GenBank/DDBJ whole genome shotgun (WGS) entry which is preliminary data.</text>
</comment>
<sequence length="336" mass="37890">MAVPPGKTTAKNSGGNDLTPKSLNSTMSCDPATPSIDSLREVGNSAAVDAPSLTNTLLFSEPIAGGEDFTHDGLQVARNLATDPADYLGEAANIDSPSSGLSTPPALQSDCLFLNKIPAELRNEIYELTFTSDDDEVEIDLSNFDPPRSPLLSTKGGVELSKAHPPNDALLCTCRQIQSEATQLYEKASRQYWSETHFVITNYRPNDRNAPPTIQSIKQDLWGEQYLRIRLEDTDCIRHIRIFHRIALGSRHLMWISTYLAESGIWLWECFRGTQVKPLQSRYLVLRAYDWRVFPLGHEWTIWDHKSDAETAVRKWNHKKPFHVELGSKLFWDYNS</sequence>
<dbReference type="Proteomes" id="UP000825890">
    <property type="component" value="Unassembled WGS sequence"/>
</dbReference>
<name>A0A9P3FG56_9PEZI</name>
<dbReference type="AlphaFoldDB" id="A0A9P3FG56"/>
<gene>
    <name evidence="2" type="ORF">CKM354_000608100</name>
</gene>
<dbReference type="PANTHER" id="PTHR42085">
    <property type="entry name" value="F-BOX DOMAIN-CONTAINING PROTEIN"/>
    <property type="match status" value="1"/>
</dbReference>
<dbReference type="OrthoDB" id="5413827at2759"/>
<evidence type="ECO:0000313" key="3">
    <source>
        <dbReference type="Proteomes" id="UP000825890"/>
    </source>
</evidence>
<accession>A0A9P3FG56</accession>
<proteinExistence type="predicted"/>
<protein>
    <submittedName>
        <fullName evidence="2">Uncharacterized protein</fullName>
    </submittedName>
</protein>
<dbReference type="RefSeq" id="XP_044657314.1">
    <property type="nucleotide sequence ID" value="XM_044801379.1"/>
</dbReference>
<dbReference type="GeneID" id="68291656"/>
<keyword evidence="3" id="KW-1185">Reference proteome</keyword>
<organism evidence="2 3">
    <name type="scientific">Cercospora kikuchii</name>
    <dbReference type="NCBI Taxonomy" id="84275"/>
    <lineage>
        <taxon>Eukaryota</taxon>
        <taxon>Fungi</taxon>
        <taxon>Dikarya</taxon>
        <taxon>Ascomycota</taxon>
        <taxon>Pezizomycotina</taxon>
        <taxon>Dothideomycetes</taxon>
        <taxon>Dothideomycetidae</taxon>
        <taxon>Mycosphaerellales</taxon>
        <taxon>Mycosphaerellaceae</taxon>
        <taxon>Cercospora</taxon>
    </lineage>
</organism>
<reference evidence="2 3" key="1">
    <citation type="submission" date="2021-01" db="EMBL/GenBank/DDBJ databases">
        <title>Cercospora kikuchii MAFF 305040 whole genome shotgun sequence.</title>
        <authorList>
            <person name="Kashiwa T."/>
            <person name="Suzuki T."/>
        </authorList>
    </citation>
    <scope>NUCLEOTIDE SEQUENCE [LARGE SCALE GENOMIC DNA]</scope>
    <source>
        <strain evidence="2 3">MAFF 305040</strain>
    </source>
</reference>
<evidence type="ECO:0000313" key="2">
    <source>
        <dbReference type="EMBL" id="GIZ42827.1"/>
    </source>
</evidence>